<gene>
    <name evidence="2" type="ORF">SAMN05444366_3099</name>
</gene>
<feature type="compositionally biased region" description="Basic and acidic residues" evidence="1">
    <location>
        <begin position="111"/>
        <end position="125"/>
    </location>
</feature>
<organism evidence="2 3">
    <name type="scientific">Flavobacterium saccharophilum</name>
    <dbReference type="NCBI Taxonomy" id="29534"/>
    <lineage>
        <taxon>Bacteria</taxon>
        <taxon>Pseudomonadati</taxon>
        <taxon>Bacteroidota</taxon>
        <taxon>Flavobacteriia</taxon>
        <taxon>Flavobacteriales</taxon>
        <taxon>Flavobacteriaceae</taxon>
        <taxon>Flavobacterium</taxon>
    </lineage>
</organism>
<dbReference type="OrthoDB" id="1359199at2"/>
<keyword evidence="3" id="KW-1185">Reference proteome</keyword>
<feature type="compositionally biased region" description="Low complexity" evidence="1">
    <location>
        <begin position="86"/>
        <end position="97"/>
    </location>
</feature>
<reference evidence="3" key="1">
    <citation type="submission" date="2016-11" db="EMBL/GenBank/DDBJ databases">
        <authorList>
            <person name="Varghese N."/>
            <person name="Submissions S."/>
        </authorList>
    </citation>
    <scope>NUCLEOTIDE SEQUENCE [LARGE SCALE GENOMIC DNA]</scope>
    <source>
        <strain evidence="3">DSM 1811</strain>
    </source>
</reference>
<dbReference type="RefSeq" id="WP_072973832.1">
    <property type="nucleotide sequence ID" value="NZ_FRBY01000004.1"/>
</dbReference>
<protein>
    <submittedName>
        <fullName evidence="2">Uncharacterized protein</fullName>
    </submittedName>
</protein>
<sequence length="125" mass="14792">MKTENQENYSLDDRNFQTNESSVTEPITDESTSYVDQYENIPLDDDNPEEETIVNEEDSITNDQDNLDREFLDALHEDEEEEIYDDQNNLDKNQNNLDKGDHLTYPDLEIEEQKTRNREEEKNGI</sequence>
<feature type="compositionally biased region" description="Polar residues" evidence="1">
    <location>
        <begin position="16"/>
        <end position="32"/>
    </location>
</feature>
<feature type="compositionally biased region" description="Basic and acidic residues" evidence="1">
    <location>
        <begin position="1"/>
        <end position="15"/>
    </location>
</feature>
<accession>A0A1M7ICH6</accession>
<dbReference type="EMBL" id="FRBY01000004">
    <property type="protein sequence ID" value="SHM38400.1"/>
    <property type="molecule type" value="Genomic_DNA"/>
</dbReference>
<evidence type="ECO:0000256" key="1">
    <source>
        <dbReference type="SAM" id="MobiDB-lite"/>
    </source>
</evidence>
<dbReference type="Proteomes" id="UP000184121">
    <property type="component" value="Unassembled WGS sequence"/>
</dbReference>
<evidence type="ECO:0000313" key="2">
    <source>
        <dbReference type="EMBL" id="SHM38400.1"/>
    </source>
</evidence>
<name>A0A1M7ICH6_9FLAO</name>
<evidence type="ECO:0000313" key="3">
    <source>
        <dbReference type="Proteomes" id="UP000184121"/>
    </source>
</evidence>
<dbReference type="AlphaFoldDB" id="A0A1M7ICH6"/>
<proteinExistence type="predicted"/>
<feature type="region of interest" description="Disordered" evidence="1">
    <location>
        <begin position="1"/>
        <end position="32"/>
    </location>
</feature>
<dbReference type="STRING" id="29534.SAMN05444366_3099"/>
<feature type="region of interest" description="Disordered" evidence="1">
    <location>
        <begin position="80"/>
        <end position="125"/>
    </location>
</feature>